<evidence type="ECO:0000313" key="1">
    <source>
        <dbReference type="EMBL" id="KAK3706504.1"/>
    </source>
</evidence>
<protein>
    <submittedName>
        <fullName evidence="1">Uncharacterized protein</fullName>
    </submittedName>
</protein>
<comment type="caution">
    <text evidence="1">The sequence shown here is derived from an EMBL/GenBank/DDBJ whole genome shotgun (WGS) entry which is preliminary data.</text>
</comment>
<gene>
    <name evidence="1" type="ORF">LTR37_012714</name>
</gene>
<keyword evidence="2" id="KW-1185">Reference proteome</keyword>
<reference evidence="1" key="1">
    <citation type="submission" date="2023-07" db="EMBL/GenBank/DDBJ databases">
        <title>Black Yeasts Isolated from many extreme environments.</title>
        <authorList>
            <person name="Coleine C."/>
            <person name="Stajich J.E."/>
            <person name="Selbmann L."/>
        </authorList>
    </citation>
    <scope>NUCLEOTIDE SEQUENCE</scope>
    <source>
        <strain evidence="1">CCFEE 5714</strain>
    </source>
</reference>
<sequence>MPIELQALTITNATAWAQWLIREADISKGVWLTLAKKGITQPTSLTYEQALEEALCHGWIDGQARRGDKKTWSQRFTPRTAKSVWSQRNVGKIARLEDEGRMFPRGRLEVEKAKQDGRWEAAYAGQATIVPSAALSAAIAKVPEAQATWDILTKQNRFAFCHRLAALKTEAGREKRIAATVEMLSRGETPYPQKTVVVRGKPSVNGTAPPSKEGLAKVKRAIAKDSPSQRIERVRVRKATLRSARV</sequence>
<accession>A0ACC3MZY6</accession>
<name>A0ACC3MZY6_9PEZI</name>
<organism evidence="1 2">
    <name type="scientific">Vermiconidia calcicola</name>
    <dbReference type="NCBI Taxonomy" id="1690605"/>
    <lineage>
        <taxon>Eukaryota</taxon>
        <taxon>Fungi</taxon>
        <taxon>Dikarya</taxon>
        <taxon>Ascomycota</taxon>
        <taxon>Pezizomycotina</taxon>
        <taxon>Dothideomycetes</taxon>
        <taxon>Dothideomycetidae</taxon>
        <taxon>Mycosphaerellales</taxon>
        <taxon>Extremaceae</taxon>
        <taxon>Vermiconidia</taxon>
    </lineage>
</organism>
<dbReference type="EMBL" id="JAUTXU010000119">
    <property type="protein sequence ID" value="KAK3706504.1"/>
    <property type="molecule type" value="Genomic_DNA"/>
</dbReference>
<evidence type="ECO:0000313" key="2">
    <source>
        <dbReference type="Proteomes" id="UP001281147"/>
    </source>
</evidence>
<dbReference type="Proteomes" id="UP001281147">
    <property type="component" value="Unassembled WGS sequence"/>
</dbReference>
<proteinExistence type="predicted"/>